<dbReference type="RefSeq" id="WP_136564960.1">
    <property type="nucleotide sequence ID" value="NZ_JBNZAV010000001.1"/>
</dbReference>
<accession>A0A4S8RVA3</accession>
<dbReference type="PANTHER" id="PTHR42919:SF8">
    <property type="entry name" value="N-ALPHA-ACETYLTRANSFERASE 50"/>
    <property type="match status" value="1"/>
</dbReference>
<evidence type="ECO:0000259" key="3">
    <source>
        <dbReference type="PROSITE" id="PS51186"/>
    </source>
</evidence>
<keyword evidence="5" id="KW-1185">Reference proteome</keyword>
<comment type="caution">
    <text evidence="4">The sequence shown here is derived from an EMBL/GenBank/DDBJ whole genome shotgun (WGS) entry which is preliminary data.</text>
</comment>
<dbReference type="OrthoDB" id="7205533at2"/>
<dbReference type="InterPro" id="IPR016181">
    <property type="entry name" value="Acyl_CoA_acyltransferase"/>
</dbReference>
<sequence length="174" mass="20035">MTTKNLSFPSCTLSDLDTLVQTSISTFVAAFEKDNNPKDFQDYIDNAFNKETLAAELANTDSLFHFAYDGDILVGYFKLNVGGAQTDVHDKNAMEIERIYVLGEHQGKQIGSQMLKQIISLAREHQKKYLWLGVWEHNPKAIRFYQRHGFQKFGEHPYLIGSDEQTDWLLRLEL</sequence>
<evidence type="ECO:0000256" key="2">
    <source>
        <dbReference type="ARBA" id="ARBA00023315"/>
    </source>
</evidence>
<organism evidence="4 5">
    <name type="scientific">Flagellimonas alvinocaridis</name>
    <dbReference type="NCBI Taxonomy" id="2530200"/>
    <lineage>
        <taxon>Bacteria</taxon>
        <taxon>Pseudomonadati</taxon>
        <taxon>Bacteroidota</taxon>
        <taxon>Flavobacteriia</taxon>
        <taxon>Flavobacteriales</taxon>
        <taxon>Flavobacteriaceae</taxon>
        <taxon>Flagellimonas</taxon>
    </lineage>
</organism>
<protein>
    <submittedName>
        <fullName evidence="4">GNAT family N-acetyltransferase</fullName>
    </submittedName>
</protein>
<dbReference type="InterPro" id="IPR051556">
    <property type="entry name" value="N-term/lysine_N-AcTrnsfr"/>
</dbReference>
<dbReference type="EMBL" id="SNTZ01000001">
    <property type="protein sequence ID" value="THV61175.1"/>
    <property type="molecule type" value="Genomic_DNA"/>
</dbReference>
<evidence type="ECO:0000256" key="1">
    <source>
        <dbReference type="ARBA" id="ARBA00022679"/>
    </source>
</evidence>
<evidence type="ECO:0000313" key="5">
    <source>
        <dbReference type="Proteomes" id="UP000310406"/>
    </source>
</evidence>
<keyword evidence="1 4" id="KW-0808">Transferase</keyword>
<dbReference type="InterPro" id="IPR000182">
    <property type="entry name" value="GNAT_dom"/>
</dbReference>
<dbReference type="GO" id="GO:0016747">
    <property type="term" value="F:acyltransferase activity, transferring groups other than amino-acyl groups"/>
    <property type="evidence" value="ECO:0007669"/>
    <property type="project" value="InterPro"/>
</dbReference>
<proteinExistence type="predicted"/>
<dbReference type="PROSITE" id="PS51186">
    <property type="entry name" value="GNAT"/>
    <property type="match status" value="1"/>
</dbReference>
<dbReference type="Gene3D" id="3.40.630.30">
    <property type="match status" value="1"/>
</dbReference>
<dbReference type="PANTHER" id="PTHR42919">
    <property type="entry name" value="N-ALPHA-ACETYLTRANSFERASE"/>
    <property type="match status" value="1"/>
</dbReference>
<name>A0A4S8RVA3_9FLAO</name>
<dbReference type="Pfam" id="PF00583">
    <property type="entry name" value="Acetyltransf_1"/>
    <property type="match status" value="1"/>
</dbReference>
<dbReference type="CDD" id="cd04301">
    <property type="entry name" value="NAT_SF"/>
    <property type="match status" value="1"/>
</dbReference>
<evidence type="ECO:0000313" key="4">
    <source>
        <dbReference type="EMBL" id="THV61175.1"/>
    </source>
</evidence>
<dbReference type="Proteomes" id="UP000310406">
    <property type="component" value="Unassembled WGS sequence"/>
</dbReference>
<reference evidence="4 5" key="1">
    <citation type="submission" date="2019-03" db="EMBL/GenBank/DDBJ databases">
        <title>Muricauda SCR12 sp.nov, a marine bacterium isolated from Pacific Ocean:the Okinawa trough.</title>
        <authorList>
            <person name="Liu L."/>
        </authorList>
    </citation>
    <scope>NUCLEOTIDE SEQUENCE [LARGE SCALE GENOMIC DNA]</scope>
    <source>
        <strain evidence="4 5">SCR12</strain>
    </source>
</reference>
<dbReference type="AlphaFoldDB" id="A0A4S8RVA3"/>
<dbReference type="SUPFAM" id="SSF55729">
    <property type="entry name" value="Acyl-CoA N-acyltransferases (Nat)"/>
    <property type="match status" value="1"/>
</dbReference>
<feature type="domain" description="N-acetyltransferase" evidence="3">
    <location>
        <begin position="6"/>
        <end position="174"/>
    </location>
</feature>
<gene>
    <name evidence="4" type="ORF">EZV76_02280</name>
</gene>
<keyword evidence="2" id="KW-0012">Acyltransferase</keyword>